<dbReference type="PANTHER" id="PTHR35282">
    <property type="entry name" value="F5D14.24 PROTEIN"/>
    <property type="match status" value="1"/>
</dbReference>
<comment type="caution">
    <text evidence="1">The sequence shown here is derived from an EMBL/GenBank/DDBJ whole genome shotgun (WGS) entry which is preliminary data.</text>
</comment>
<dbReference type="InterPro" id="IPR049198">
    <property type="entry name" value="DUF6865"/>
</dbReference>
<gene>
    <name evidence="1" type="ORF">Cgig2_004656</name>
</gene>
<dbReference type="Proteomes" id="UP001153076">
    <property type="component" value="Unassembled WGS sequence"/>
</dbReference>
<dbReference type="AlphaFoldDB" id="A0A9Q1K0E8"/>
<reference evidence="1" key="1">
    <citation type="submission" date="2022-04" db="EMBL/GenBank/DDBJ databases">
        <title>Carnegiea gigantea Genome sequencing and assembly v2.</title>
        <authorList>
            <person name="Copetti D."/>
            <person name="Sanderson M.J."/>
            <person name="Burquez A."/>
            <person name="Wojciechowski M.F."/>
        </authorList>
    </citation>
    <scope>NUCLEOTIDE SEQUENCE</scope>
    <source>
        <strain evidence="1">SGP5-SGP5p</strain>
        <tissue evidence="1">Aerial part</tissue>
    </source>
</reference>
<accession>A0A9Q1K0E8</accession>
<sequence>MEVYKQVYRLIAMYDQLCPGELVKQAEAGAHMALKVKRNCHYMDINPQSKEVSLDLARELLIAISQSLPENLTSSKVGKELSNGHDISAVANGHGDGAEELRSELISISYIPSPDKFVLPPMGMEKALHGISPFFTVKGSPCYIAYILQIISHRRLTTAGRVPSTLPEAFSTYLKHIEEIVIASLEEGAAISHPTEFLTEMRKFAFAVILQIMVDKRSTDHFI</sequence>
<protein>
    <submittedName>
        <fullName evidence="1">Uncharacterized protein</fullName>
    </submittedName>
</protein>
<dbReference type="Pfam" id="PF21737">
    <property type="entry name" value="DUF6865"/>
    <property type="match status" value="1"/>
</dbReference>
<organism evidence="1 2">
    <name type="scientific">Carnegiea gigantea</name>
    <dbReference type="NCBI Taxonomy" id="171969"/>
    <lineage>
        <taxon>Eukaryota</taxon>
        <taxon>Viridiplantae</taxon>
        <taxon>Streptophyta</taxon>
        <taxon>Embryophyta</taxon>
        <taxon>Tracheophyta</taxon>
        <taxon>Spermatophyta</taxon>
        <taxon>Magnoliopsida</taxon>
        <taxon>eudicotyledons</taxon>
        <taxon>Gunneridae</taxon>
        <taxon>Pentapetalae</taxon>
        <taxon>Caryophyllales</taxon>
        <taxon>Cactineae</taxon>
        <taxon>Cactaceae</taxon>
        <taxon>Cactoideae</taxon>
        <taxon>Echinocereeae</taxon>
        <taxon>Carnegiea</taxon>
    </lineage>
</organism>
<dbReference type="EMBL" id="JAKOGI010000494">
    <property type="protein sequence ID" value="KAJ8434185.1"/>
    <property type="molecule type" value="Genomic_DNA"/>
</dbReference>
<evidence type="ECO:0000313" key="2">
    <source>
        <dbReference type="Proteomes" id="UP001153076"/>
    </source>
</evidence>
<evidence type="ECO:0000313" key="1">
    <source>
        <dbReference type="EMBL" id="KAJ8434185.1"/>
    </source>
</evidence>
<keyword evidence="2" id="KW-1185">Reference proteome</keyword>
<dbReference type="PANTHER" id="PTHR35282:SF11">
    <property type="entry name" value="EG5651"/>
    <property type="match status" value="1"/>
</dbReference>
<dbReference type="OrthoDB" id="632588at2759"/>
<proteinExistence type="predicted"/>
<name>A0A9Q1K0E8_9CARY</name>